<dbReference type="EMBL" id="QSCR01000016">
    <property type="protein sequence ID" value="RGY17247.1"/>
    <property type="molecule type" value="Genomic_DNA"/>
</dbReference>
<accession>A0A413IMZ5</accession>
<name>A0A413IMZ5_9BACT</name>
<reference evidence="1 2" key="1">
    <citation type="submission" date="2018-08" db="EMBL/GenBank/DDBJ databases">
        <title>A genome reference for cultivated species of the human gut microbiota.</title>
        <authorList>
            <person name="Zou Y."/>
            <person name="Xue W."/>
            <person name="Luo G."/>
        </authorList>
    </citation>
    <scope>NUCLEOTIDE SEQUENCE [LARGE SCALE GENOMIC DNA]</scope>
    <source>
        <strain evidence="1 2">OF02-7</strain>
    </source>
</reference>
<dbReference type="AlphaFoldDB" id="A0A413IMZ5"/>
<dbReference type="Proteomes" id="UP000286063">
    <property type="component" value="Unassembled WGS sequence"/>
</dbReference>
<organism evidence="1 2">
    <name type="scientific">Butyricimonas virosa</name>
    <dbReference type="NCBI Taxonomy" id="544645"/>
    <lineage>
        <taxon>Bacteria</taxon>
        <taxon>Pseudomonadati</taxon>
        <taxon>Bacteroidota</taxon>
        <taxon>Bacteroidia</taxon>
        <taxon>Bacteroidales</taxon>
        <taxon>Odoribacteraceae</taxon>
        <taxon>Butyricimonas</taxon>
    </lineage>
</organism>
<evidence type="ECO:0000313" key="2">
    <source>
        <dbReference type="Proteomes" id="UP000286063"/>
    </source>
</evidence>
<gene>
    <name evidence="1" type="ORF">DXA50_10115</name>
</gene>
<evidence type="ECO:0000313" key="1">
    <source>
        <dbReference type="EMBL" id="RGY17247.1"/>
    </source>
</evidence>
<comment type="caution">
    <text evidence="1">The sequence shown here is derived from an EMBL/GenBank/DDBJ whole genome shotgun (WGS) entry which is preliminary data.</text>
</comment>
<proteinExistence type="predicted"/>
<protein>
    <submittedName>
        <fullName evidence="1">Uncharacterized protein</fullName>
    </submittedName>
</protein>
<sequence length="84" mass="9745">MHKKCIALISYKYGMNSRNVGCTVCFFFRAFHLTSVRREVKGECVLVEMMYVFDEISLTLNPELVCHDKNVLIIKVTYVLHLGK</sequence>